<protein>
    <submittedName>
        <fullName evidence="1">Uncharacterized protein</fullName>
    </submittedName>
</protein>
<dbReference type="EMBL" id="JAACJK010000219">
    <property type="protein sequence ID" value="KAF5317036.1"/>
    <property type="molecule type" value="Genomic_DNA"/>
</dbReference>
<dbReference type="OrthoDB" id="2989558at2759"/>
<evidence type="ECO:0000313" key="1">
    <source>
        <dbReference type="EMBL" id="KAF5317036.1"/>
    </source>
</evidence>
<sequence>MEVTFDNQSNPLSAQVLALHDNSVIYRVVTDQGLWSRGHTYLKDANPAVGEPTNVGVIHWKEKSFEIYGHKKTLAEIRRRPKSRVKKERYWRWGPERKEYTIVYHNEKEWQASLDGEVVATFSVPFRPKLFGKLKPMVMNLGTSALEKDEVFLFLVFIYCEAKRQDKTNASGGWQV</sequence>
<accession>A0A8H5EYJ2</accession>
<reference evidence="1 2" key="1">
    <citation type="journal article" date="2020" name="ISME J.">
        <title>Uncovering the hidden diversity of litter-decomposition mechanisms in mushroom-forming fungi.</title>
        <authorList>
            <person name="Floudas D."/>
            <person name="Bentzer J."/>
            <person name="Ahren D."/>
            <person name="Johansson T."/>
            <person name="Persson P."/>
            <person name="Tunlid A."/>
        </authorList>
    </citation>
    <scope>NUCLEOTIDE SEQUENCE [LARGE SCALE GENOMIC DNA]</scope>
    <source>
        <strain evidence="1 2">CBS 175.51</strain>
    </source>
</reference>
<dbReference type="Proteomes" id="UP000541558">
    <property type="component" value="Unassembled WGS sequence"/>
</dbReference>
<proteinExistence type="predicted"/>
<gene>
    <name evidence="1" type="ORF">D9611_003581</name>
</gene>
<evidence type="ECO:0000313" key="2">
    <source>
        <dbReference type="Proteomes" id="UP000541558"/>
    </source>
</evidence>
<organism evidence="1 2">
    <name type="scientific">Ephemerocybe angulata</name>
    <dbReference type="NCBI Taxonomy" id="980116"/>
    <lineage>
        <taxon>Eukaryota</taxon>
        <taxon>Fungi</taxon>
        <taxon>Dikarya</taxon>
        <taxon>Basidiomycota</taxon>
        <taxon>Agaricomycotina</taxon>
        <taxon>Agaricomycetes</taxon>
        <taxon>Agaricomycetidae</taxon>
        <taxon>Agaricales</taxon>
        <taxon>Agaricineae</taxon>
        <taxon>Psathyrellaceae</taxon>
        <taxon>Ephemerocybe</taxon>
    </lineage>
</organism>
<keyword evidence="2" id="KW-1185">Reference proteome</keyword>
<comment type="caution">
    <text evidence="1">The sequence shown here is derived from an EMBL/GenBank/DDBJ whole genome shotgun (WGS) entry which is preliminary data.</text>
</comment>
<name>A0A8H5EYJ2_9AGAR</name>